<name>A0A397SHV7_9GLOM</name>
<dbReference type="OrthoDB" id="2429015at2759"/>
<sequence length="159" mass="18085">MTAILRATKYKHYTLPDSIGEETNVQIYEDWLQSLKNIRGTNHKGIPSCVSSLCIELLNVINSFEGASVLESCMRWYNKFYERNFELQFAERFLYSQRMAGLTNEFSEVNSGSSKREPQSSAMISATDKDGASISPKMEVKADDKNENIGIIYSVDVFR</sequence>
<feature type="region of interest" description="Disordered" evidence="1">
    <location>
        <begin position="107"/>
        <end position="132"/>
    </location>
</feature>
<reference evidence="2 3" key="1">
    <citation type="submission" date="2018-06" db="EMBL/GenBank/DDBJ databases">
        <title>Comparative genomics reveals the genomic features of Rhizophagus irregularis, R. cerebriforme, R. diaphanum and Gigaspora rosea, and their symbiotic lifestyle signature.</title>
        <authorList>
            <person name="Morin E."/>
            <person name="San Clemente H."/>
            <person name="Chen E.C.H."/>
            <person name="De La Providencia I."/>
            <person name="Hainaut M."/>
            <person name="Kuo A."/>
            <person name="Kohler A."/>
            <person name="Murat C."/>
            <person name="Tang N."/>
            <person name="Roy S."/>
            <person name="Loubradou J."/>
            <person name="Henrissat B."/>
            <person name="Grigoriev I.V."/>
            <person name="Corradi N."/>
            <person name="Roux C."/>
            <person name="Martin F.M."/>
        </authorList>
    </citation>
    <scope>NUCLEOTIDE SEQUENCE [LARGE SCALE GENOMIC DNA]</scope>
    <source>
        <strain evidence="2 3">DAOM 227022</strain>
    </source>
</reference>
<organism evidence="2 3">
    <name type="scientific">Glomus cerebriforme</name>
    <dbReference type="NCBI Taxonomy" id="658196"/>
    <lineage>
        <taxon>Eukaryota</taxon>
        <taxon>Fungi</taxon>
        <taxon>Fungi incertae sedis</taxon>
        <taxon>Mucoromycota</taxon>
        <taxon>Glomeromycotina</taxon>
        <taxon>Glomeromycetes</taxon>
        <taxon>Glomerales</taxon>
        <taxon>Glomeraceae</taxon>
        <taxon>Glomus</taxon>
    </lineage>
</organism>
<proteinExistence type="predicted"/>
<dbReference type="EMBL" id="QKYT01000414">
    <property type="protein sequence ID" value="RIA85618.1"/>
    <property type="molecule type" value="Genomic_DNA"/>
</dbReference>
<protein>
    <submittedName>
        <fullName evidence="2">Uncharacterized protein</fullName>
    </submittedName>
</protein>
<feature type="compositionally biased region" description="Polar residues" evidence="1">
    <location>
        <begin position="107"/>
        <end position="124"/>
    </location>
</feature>
<gene>
    <name evidence="2" type="ORF">C1645_830510</name>
</gene>
<evidence type="ECO:0000256" key="1">
    <source>
        <dbReference type="SAM" id="MobiDB-lite"/>
    </source>
</evidence>
<comment type="caution">
    <text evidence="2">The sequence shown here is derived from an EMBL/GenBank/DDBJ whole genome shotgun (WGS) entry which is preliminary data.</text>
</comment>
<dbReference type="AlphaFoldDB" id="A0A397SHV7"/>
<evidence type="ECO:0000313" key="2">
    <source>
        <dbReference type="EMBL" id="RIA85618.1"/>
    </source>
</evidence>
<evidence type="ECO:0000313" key="3">
    <source>
        <dbReference type="Proteomes" id="UP000265703"/>
    </source>
</evidence>
<accession>A0A397SHV7</accession>
<dbReference type="Proteomes" id="UP000265703">
    <property type="component" value="Unassembled WGS sequence"/>
</dbReference>
<keyword evidence="3" id="KW-1185">Reference proteome</keyword>